<proteinExistence type="inferred from homology"/>
<dbReference type="Proteomes" id="UP000266723">
    <property type="component" value="Unassembled WGS sequence"/>
</dbReference>
<sequence>MERDFLGLSDKQYLNNVKPDVDDDRVGERGLSKKIAKQWGKAKLLPNSSFMPAAADLQWCPVSAASIHRRSQFGGGAFQNANQLLLGGSVPLTNYSAFRPAFNSSKDPRVASSGSSPQLTIFYAGTVTVFNDISPDKARAIMLCAGNGLQGETGESSLKKPLRETERVFYGKKIHKATAAASSSSATSADSFSRCKDKHVGATNAMTMIESFNAGPSNMIPSEHIEDMLDLLIAFTSKKVALCVRVQELKNYQQPNDGIPWSSMVLSVLLEQTEATRVKLDEVKSNGHPVTHTQKETNQLQNHKG</sequence>
<evidence type="ECO:0000313" key="6">
    <source>
        <dbReference type="Proteomes" id="UP000266723"/>
    </source>
</evidence>
<keyword evidence="6" id="KW-1185">Reference proteome</keyword>
<comment type="domain">
    <text evidence="2">The jas domain is required for interaction with COI1.</text>
</comment>
<evidence type="ECO:0000259" key="4">
    <source>
        <dbReference type="PROSITE" id="PS51320"/>
    </source>
</evidence>
<comment type="subcellular location">
    <subcellularLocation>
        <location evidence="2">Nucleus</location>
    </subcellularLocation>
</comment>
<evidence type="ECO:0000256" key="1">
    <source>
        <dbReference type="ARBA" id="ARBA00008614"/>
    </source>
</evidence>
<keyword evidence="2" id="KW-0539">Nucleus</keyword>
<keyword evidence="2" id="KW-1184">Jasmonic acid signaling pathway</keyword>
<protein>
    <recommendedName>
        <fullName evidence="2">Protein TIFY</fullName>
    </recommendedName>
    <alternativeName>
        <fullName evidence="2">Jasmonate ZIM domain-containing protein</fullName>
    </alternativeName>
</protein>
<dbReference type="PANTHER" id="PTHR33077">
    <property type="entry name" value="PROTEIN TIFY 4A-RELATED-RELATED"/>
    <property type="match status" value="1"/>
</dbReference>
<feature type="region of interest" description="Disordered" evidence="3">
    <location>
        <begin position="283"/>
        <end position="305"/>
    </location>
</feature>
<reference evidence="5 6" key="1">
    <citation type="journal article" date="2020" name="BMC Genomics">
        <title>Intraspecific diversification of the crop wild relative Brassica cretica Lam. using demographic model selection.</title>
        <authorList>
            <person name="Kioukis A."/>
            <person name="Michalopoulou V.A."/>
            <person name="Briers L."/>
            <person name="Pirintsos S."/>
            <person name="Studholme D.J."/>
            <person name="Pavlidis P."/>
            <person name="Sarris P.F."/>
        </authorList>
    </citation>
    <scope>NUCLEOTIDE SEQUENCE [LARGE SCALE GENOMIC DNA]</scope>
    <source>
        <strain evidence="6">cv. PFS-1207/04</strain>
    </source>
</reference>
<dbReference type="EMBL" id="QGKV02001556">
    <property type="protein sequence ID" value="KAF3518543.1"/>
    <property type="molecule type" value="Genomic_DNA"/>
</dbReference>
<dbReference type="PROSITE" id="PS51320">
    <property type="entry name" value="TIFY"/>
    <property type="match status" value="1"/>
</dbReference>
<dbReference type="PANTHER" id="PTHR33077:SF109">
    <property type="entry name" value="PROTEIN TIFY"/>
    <property type="match status" value="1"/>
</dbReference>
<dbReference type="Pfam" id="PF06200">
    <property type="entry name" value="tify"/>
    <property type="match status" value="1"/>
</dbReference>
<accession>A0ABQ7AX30</accession>
<dbReference type="InterPro" id="IPR040390">
    <property type="entry name" value="TIFY/JAZ"/>
</dbReference>
<evidence type="ECO:0000256" key="3">
    <source>
        <dbReference type="SAM" id="MobiDB-lite"/>
    </source>
</evidence>
<dbReference type="InterPro" id="IPR010399">
    <property type="entry name" value="Tify_dom"/>
</dbReference>
<organism evidence="5 6">
    <name type="scientific">Brassica cretica</name>
    <name type="common">Mustard</name>
    <dbReference type="NCBI Taxonomy" id="69181"/>
    <lineage>
        <taxon>Eukaryota</taxon>
        <taxon>Viridiplantae</taxon>
        <taxon>Streptophyta</taxon>
        <taxon>Embryophyta</taxon>
        <taxon>Tracheophyta</taxon>
        <taxon>Spermatophyta</taxon>
        <taxon>Magnoliopsida</taxon>
        <taxon>eudicotyledons</taxon>
        <taxon>Gunneridae</taxon>
        <taxon>Pentapetalae</taxon>
        <taxon>rosids</taxon>
        <taxon>malvids</taxon>
        <taxon>Brassicales</taxon>
        <taxon>Brassicaceae</taxon>
        <taxon>Brassiceae</taxon>
        <taxon>Brassica</taxon>
    </lineage>
</organism>
<gene>
    <name evidence="5" type="ORF">DY000_02063574</name>
</gene>
<evidence type="ECO:0000313" key="5">
    <source>
        <dbReference type="EMBL" id="KAF3518543.1"/>
    </source>
</evidence>
<feature type="compositionally biased region" description="Polar residues" evidence="3">
    <location>
        <begin position="296"/>
        <end position="305"/>
    </location>
</feature>
<dbReference type="SMART" id="SM00979">
    <property type="entry name" value="TIFY"/>
    <property type="match status" value="1"/>
</dbReference>
<evidence type="ECO:0000256" key="2">
    <source>
        <dbReference type="RuleBase" id="RU369065"/>
    </source>
</evidence>
<comment type="similarity">
    <text evidence="1 2">Belongs to the TIFY/JAZ family.</text>
</comment>
<feature type="domain" description="Tify" evidence="4">
    <location>
        <begin position="112"/>
        <end position="147"/>
    </location>
</feature>
<comment type="caution">
    <text evidence="5">The sequence shown here is derived from an EMBL/GenBank/DDBJ whole genome shotgun (WGS) entry which is preliminary data.</text>
</comment>
<comment type="function">
    <text evidence="2">Repressor of jasmonate responses.</text>
</comment>
<name>A0ABQ7AX30_BRACR</name>